<dbReference type="EMBL" id="VTPC01091073">
    <property type="protein sequence ID" value="KAF2879780.1"/>
    <property type="molecule type" value="Genomic_DNA"/>
</dbReference>
<dbReference type="OrthoDB" id="10023235at2759"/>
<organism evidence="1 2">
    <name type="scientific">Ignelater luminosus</name>
    <name type="common">Cucubano</name>
    <name type="synonym">Pyrophorus luminosus</name>
    <dbReference type="NCBI Taxonomy" id="2038154"/>
    <lineage>
        <taxon>Eukaryota</taxon>
        <taxon>Metazoa</taxon>
        <taxon>Ecdysozoa</taxon>
        <taxon>Arthropoda</taxon>
        <taxon>Hexapoda</taxon>
        <taxon>Insecta</taxon>
        <taxon>Pterygota</taxon>
        <taxon>Neoptera</taxon>
        <taxon>Endopterygota</taxon>
        <taxon>Coleoptera</taxon>
        <taxon>Polyphaga</taxon>
        <taxon>Elateriformia</taxon>
        <taxon>Elateroidea</taxon>
        <taxon>Elateridae</taxon>
        <taxon>Agrypninae</taxon>
        <taxon>Pyrophorini</taxon>
        <taxon>Ignelater</taxon>
    </lineage>
</organism>
<accession>A0A8K0FVY0</accession>
<evidence type="ECO:0000313" key="2">
    <source>
        <dbReference type="Proteomes" id="UP000801492"/>
    </source>
</evidence>
<name>A0A8K0FVY0_IGNLU</name>
<gene>
    <name evidence="1" type="ORF">ILUMI_26385</name>
</gene>
<sequence>MCAIVTIGGVDVAEALVSKSFTTSAQQIDAVVGFVASDSHFHLFILREHCLCTFLLDGMDRFRGPEPYDKDAFVFAKEYNNSIPKQVKVKTTQGSNATIFYIDYGNLKTVSATLPVYPPFRQQKNILWHASTSQKIQNSKRLPLNIFAKAHLSIKCCLMWNTYHPQAPPAATLLTEDVKNLISDGLLLIDSRRKRLCLQTFIFKYKLAGDTERKKYVIISEYGDINKR</sequence>
<dbReference type="Proteomes" id="UP000801492">
    <property type="component" value="Unassembled WGS sequence"/>
</dbReference>
<comment type="caution">
    <text evidence="1">The sequence shown here is derived from an EMBL/GenBank/DDBJ whole genome shotgun (WGS) entry which is preliminary data.</text>
</comment>
<keyword evidence="2" id="KW-1185">Reference proteome</keyword>
<proteinExistence type="predicted"/>
<protein>
    <submittedName>
        <fullName evidence="1">Uncharacterized protein</fullName>
    </submittedName>
</protein>
<reference evidence="1" key="1">
    <citation type="submission" date="2019-08" db="EMBL/GenBank/DDBJ databases">
        <title>The genome of the North American firefly Photinus pyralis.</title>
        <authorList>
            <consortium name="Photinus pyralis genome working group"/>
            <person name="Fallon T.R."/>
            <person name="Sander Lower S.E."/>
            <person name="Weng J.-K."/>
        </authorList>
    </citation>
    <scope>NUCLEOTIDE SEQUENCE</scope>
    <source>
        <strain evidence="1">TRF0915ILg1</strain>
        <tissue evidence="1">Whole body</tissue>
    </source>
</reference>
<dbReference type="AlphaFoldDB" id="A0A8K0FVY0"/>
<evidence type="ECO:0000313" key="1">
    <source>
        <dbReference type="EMBL" id="KAF2879780.1"/>
    </source>
</evidence>